<dbReference type="InterPro" id="IPR050187">
    <property type="entry name" value="Lipid_Phosphate_FormReg"/>
</dbReference>
<comment type="caution">
    <text evidence="2">The sequence shown here is derived from an EMBL/GenBank/DDBJ whole genome shotgun (WGS) entry which is preliminary data.</text>
</comment>
<evidence type="ECO:0000313" key="3">
    <source>
        <dbReference type="Proteomes" id="UP001225596"/>
    </source>
</evidence>
<protein>
    <submittedName>
        <fullName evidence="2">Diacylglycerol kinase family protein</fullName>
    </submittedName>
</protein>
<dbReference type="PANTHER" id="PTHR12358:SF54">
    <property type="entry name" value="SPHINGOSINE KINASE RELATED PROTEIN"/>
    <property type="match status" value="1"/>
</dbReference>
<dbReference type="PANTHER" id="PTHR12358">
    <property type="entry name" value="SPHINGOSINE KINASE"/>
    <property type="match status" value="1"/>
</dbReference>
<keyword evidence="3" id="KW-1185">Reference proteome</keyword>
<dbReference type="PROSITE" id="PS50146">
    <property type="entry name" value="DAGK"/>
    <property type="match status" value="1"/>
</dbReference>
<dbReference type="Proteomes" id="UP001225596">
    <property type="component" value="Unassembled WGS sequence"/>
</dbReference>
<name>A0ABU1BTV1_9BURK</name>
<dbReference type="GO" id="GO:0016301">
    <property type="term" value="F:kinase activity"/>
    <property type="evidence" value="ECO:0007669"/>
    <property type="project" value="UniProtKB-KW"/>
</dbReference>
<dbReference type="RefSeq" id="WP_338437638.1">
    <property type="nucleotide sequence ID" value="NZ_JAUYVH010000011.1"/>
</dbReference>
<accession>A0ABU1BTV1</accession>
<dbReference type="Gene3D" id="2.60.200.40">
    <property type="match status" value="1"/>
</dbReference>
<dbReference type="SMART" id="SM00046">
    <property type="entry name" value="DAGKc"/>
    <property type="match status" value="1"/>
</dbReference>
<keyword evidence="2" id="KW-0418">Kinase</keyword>
<sequence length="325" mass="35222">MTSNTDPAKPPLLFVMNAASGHNDATATRAAIEEILAREQRTYRIHVIEDPRHIGETARKAVEEAKARGEVVVAVGGDGTINAVANAVLGSGCTLGVLPQGTFNYFGRAHHISEDIEEALHALLNAQPQPVQAGLLNGRIFLVNASVGLYPQLLEDREAFKQQYGRSRLVALWSGLRTLLHHHRQLRITLEEGGQARNLRTPTLVIGNNPLQMEQVGIPLAEDIKGGQLAAIAVKPVGVLGMLWLVIRGAVGKLGDAENVINFSFTRLVVKPSSLYRSRRVKAAIDGETIWIDAPLKFRVSPVPLLLLKPVLQPAAQGETEENAQ</sequence>
<dbReference type="SUPFAM" id="SSF111331">
    <property type="entry name" value="NAD kinase/diacylglycerol kinase-like"/>
    <property type="match status" value="1"/>
</dbReference>
<organism evidence="2 3">
    <name type="scientific">Keguizhuia sedimenti</name>
    <dbReference type="NCBI Taxonomy" id="3064264"/>
    <lineage>
        <taxon>Bacteria</taxon>
        <taxon>Pseudomonadati</taxon>
        <taxon>Pseudomonadota</taxon>
        <taxon>Betaproteobacteria</taxon>
        <taxon>Burkholderiales</taxon>
        <taxon>Oxalobacteraceae</taxon>
        <taxon>Keguizhuia</taxon>
    </lineage>
</organism>
<evidence type="ECO:0000313" key="2">
    <source>
        <dbReference type="EMBL" id="MDQ9171698.1"/>
    </source>
</evidence>
<proteinExistence type="predicted"/>
<evidence type="ECO:0000259" key="1">
    <source>
        <dbReference type="PROSITE" id="PS50146"/>
    </source>
</evidence>
<keyword evidence="2" id="KW-0808">Transferase</keyword>
<dbReference type="Gene3D" id="3.40.50.10330">
    <property type="entry name" value="Probable inorganic polyphosphate/atp-NAD kinase, domain 1"/>
    <property type="match status" value="1"/>
</dbReference>
<dbReference type="InterPro" id="IPR016064">
    <property type="entry name" value="NAD/diacylglycerol_kinase_sf"/>
</dbReference>
<dbReference type="InterPro" id="IPR001206">
    <property type="entry name" value="Diacylglycerol_kinase_cat_dom"/>
</dbReference>
<feature type="domain" description="DAGKc" evidence="1">
    <location>
        <begin position="7"/>
        <end position="140"/>
    </location>
</feature>
<reference evidence="2 3" key="1">
    <citation type="submission" date="2023-08" db="EMBL/GenBank/DDBJ databases">
        <title>Oxalobacteraceae gen .nov., isolated from river sludge outside the plant.</title>
        <authorList>
            <person name="Zhao S.Y."/>
        </authorList>
    </citation>
    <scope>NUCLEOTIDE SEQUENCE [LARGE SCALE GENOMIC DNA]</scope>
    <source>
        <strain evidence="2 3">R-40</strain>
    </source>
</reference>
<dbReference type="InterPro" id="IPR017438">
    <property type="entry name" value="ATP-NAD_kinase_N"/>
</dbReference>
<dbReference type="EMBL" id="JAUYVH010000011">
    <property type="protein sequence ID" value="MDQ9171698.1"/>
    <property type="molecule type" value="Genomic_DNA"/>
</dbReference>
<gene>
    <name evidence="2" type="ORF">Q8A64_14890</name>
</gene>
<dbReference type="Pfam" id="PF00781">
    <property type="entry name" value="DAGK_cat"/>
    <property type="match status" value="1"/>
</dbReference>